<evidence type="ECO:0000313" key="2">
    <source>
        <dbReference type="EMBL" id="EQD32664.1"/>
    </source>
</evidence>
<dbReference type="InterPro" id="IPR041489">
    <property type="entry name" value="PDZ_6"/>
</dbReference>
<sequence>MAANDPLRKHIADLGHKPAMRVIGTFPHSPAALAGVKKGDIIIAIDGLPILNFRQIHRHIEADPQHVDLTVLRHGKTQHIIMRLRHPTPPH</sequence>
<dbReference type="InterPro" id="IPR001478">
    <property type="entry name" value="PDZ"/>
</dbReference>
<proteinExistence type="predicted"/>
<organism evidence="2">
    <name type="scientific">mine drainage metagenome</name>
    <dbReference type="NCBI Taxonomy" id="410659"/>
    <lineage>
        <taxon>unclassified sequences</taxon>
        <taxon>metagenomes</taxon>
        <taxon>ecological metagenomes</taxon>
    </lineage>
</organism>
<gene>
    <name evidence="2" type="ORF">B1A_19383</name>
</gene>
<dbReference type="Gene3D" id="2.30.42.10">
    <property type="match status" value="1"/>
</dbReference>
<evidence type="ECO:0000259" key="1">
    <source>
        <dbReference type="SMART" id="SM00228"/>
    </source>
</evidence>
<dbReference type="InterPro" id="IPR036034">
    <property type="entry name" value="PDZ_sf"/>
</dbReference>
<dbReference type="SUPFAM" id="SSF50156">
    <property type="entry name" value="PDZ domain-like"/>
    <property type="match status" value="1"/>
</dbReference>
<protein>
    <submittedName>
        <fullName evidence="2">Serine protease</fullName>
    </submittedName>
</protein>
<dbReference type="AlphaFoldDB" id="T0ZVH5"/>
<dbReference type="GO" id="GO:0008233">
    <property type="term" value="F:peptidase activity"/>
    <property type="evidence" value="ECO:0007669"/>
    <property type="project" value="UniProtKB-KW"/>
</dbReference>
<dbReference type="EMBL" id="AUZX01014302">
    <property type="protein sequence ID" value="EQD32664.1"/>
    <property type="molecule type" value="Genomic_DNA"/>
</dbReference>
<dbReference type="Pfam" id="PF17820">
    <property type="entry name" value="PDZ_6"/>
    <property type="match status" value="1"/>
</dbReference>
<reference evidence="2" key="1">
    <citation type="submission" date="2013-08" db="EMBL/GenBank/DDBJ databases">
        <authorList>
            <person name="Mendez C."/>
            <person name="Richter M."/>
            <person name="Ferrer M."/>
            <person name="Sanchez J."/>
        </authorList>
    </citation>
    <scope>NUCLEOTIDE SEQUENCE</scope>
</reference>
<accession>T0ZVH5</accession>
<reference evidence="2" key="2">
    <citation type="journal article" date="2014" name="ISME J.">
        <title>Microbial stratification in low pH oxic and suboxic macroscopic growths along an acid mine drainage.</title>
        <authorList>
            <person name="Mendez-Garcia C."/>
            <person name="Mesa V."/>
            <person name="Sprenger R.R."/>
            <person name="Richter M."/>
            <person name="Diez M.S."/>
            <person name="Solano J."/>
            <person name="Bargiela R."/>
            <person name="Golyshina O.V."/>
            <person name="Manteca A."/>
            <person name="Ramos J.L."/>
            <person name="Gallego J.R."/>
            <person name="Llorente I."/>
            <person name="Martins Dos Santos V.A."/>
            <person name="Jensen O.N."/>
            <person name="Pelaez A.I."/>
            <person name="Sanchez J."/>
            <person name="Ferrer M."/>
        </authorList>
    </citation>
    <scope>NUCLEOTIDE SEQUENCE</scope>
</reference>
<keyword evidence="2" id="KW-0378">Hydrolase</keyword>
<feature type="domain" description="PDZ" evidence="1">
    <location>
        <begin position="5"/>
        <end position="75"/>
    </location>
</feature>
<keyword evidence="2" id="KW-0645">Protease</keyword>
<name>T0ZVH5_9ZZZZ</name>
<dbReference type="SMART" id="SM00228">
    <property type="entry name" value="PDZ"/>
    <property type="match status" value="1"/>
</dbReference>
<comment type="caution">
    <text evidence="2">The sequence shown here is derived from an EMBL/GenBank/DDBJ whole genome shotgun (WGS) entry which is preliminary data.</text>
</comment>
<dbReference type="GO" id="GO:0006508">
    <property type="term" value="P:proteolysis"/>
    <property type="evidence" value="ECO:0007669"/>
    <property type="project" value="UniProtKB-KW"/>
</dbReference>